<evidence type="ECO:0000313" key="2">
    <source>
        <dbReference type="EMBL" id="KAF4468645.1"/>
    </source>
</evidence>
<gene>
    <name evidence="2" type="ORF">FALBO_4471</name>
</gene>
<evidence type="ECO:0000313" key="3">
    <source>
        <dbReference type="Proteomes" id="UP000554235"/>
    </source>
</evidence>
<feature type="region of interest" description="Disordered" evidence="1">
    <location>
        <begin position="1"/>
        <end position="105"/>
    </location>
</feature>
<organism evidence="2 3">
    <name type="scientific">Fusarium albosuccineum</name>
    <dbReference type="NCBI Taxonomy" id="1237068"/>
    <lineage>
        <taxon>Eukaryota</taxon>
        <taxon>Fungi</taxon>
        <taxon>Dikarya</taxon>
        <taxon>Ascomycota</taxon>
        <taxon>Pezizomycotina</taxon>
        <taxon>Sordariomycetes</taxon>
        <taxon>Hypocreomycetidae</taxon>
        <taxon>Hypocreales</taxon>
        <taxon>Nectriaceae</taxon>
        <taxon>Fusarium</taxon>
        <taxon>Fusarium decemcellulare species complex</taxon>
    </lineage>
</organism>
<comment type="caution">
    <text evidence="2">The sequence shown here is derived from an EMBL/GenBank/DDBJ whole genome shotgun (WGS) entry which is preliminary data.</text>
</comment>
<dbReference type="AlphaFoldDB" id="A0A8H4PDM3"/>
<keyword evidence="3" id="KW-1185">Reference proteome</keyword>
<accession>A0A8H4PDM3</accession>
<reference evidence="2 3" key="1">
    <citation type="submission" date="2020-01" db="EMBL/GenBank/DDBJ databases">
        <title>Identification and distribution of gene clusters putatively required for synthesis of sphingolipid metabolism inhibitors in phylogenetically diverse species of the filamentous fungus Fusarium.</title>
        <authorList>
            <person name="Kim H.-S."/>
            <person name="Busman M."/>
            <person name="Brown D.W."/>
            <person name="Divon H."/>
            <person name="Uhlig S."/>
            <person name="Proctor R.H."/>
        </authorList>
    </citation>
    <scope>NUCLEOTIDE SEQUENCE [LARGE SCALE GENOMIC DNA]</scope>
    <source>
        <strain evidence="2 3">NRRL 20459</strain>
    </source>
</reference>
<evidence type="ECO:0000256" key="1">
    <source>
        <dbReference type="SAM" id="MobiDB-lite"/>
    </source>
</evidence>
<dbReference type="EMBL" id="JAADYS010000586">
    <property type="protein sequence ID" value="KAF4468645.1"/>
    <property type="molecule type" value="Genomic_DNA"/>
</dbReference>
<protein>
    <submittedName>
        <fullName evidence="2">Regulator of chromosome condensation beta-lactamase-inhibitor II</fullName>
    </submittedName>
</protein>
<feature type="compositionally biased region" description="Polar residues" evidence="1">
    <location>
        <begin position="1"/>
        <end position="19"/>
    </location>
</feature>
<sequence length="154" mass="16438">MPSRISSAKRSTAWKSTARVSKKTSEADPKKRAAVTQKSSTPKILKPSSRSHADNLPNGTTSVAPLSGKRKQTSQIVEQRQSKKAKTAPERTRTNVPAPRISAPLNQAPTQILSVFPFGNGENSELGLGIHVTEALTAQPNTYLGPPRSSSLGL</sequence>
<name>A0A8H4PDM3_9HYPO</name>
<proteinExistence type="predicted"/>
<dbReference type="Proteomes" id="UP000554235">
    <property type="component" value="Unassembled WGS sequence"/>
</dbReference>